<dbReference type="RefSeq" id="WP_094855191.1">
    <property type="nucleotide sequence ID" value="NZ_NEVM01000005.1"/>
</dbReference>
<name>A0A261S095_9BORD</name>
<proteinExistence type="predicted"/>
<protein>
    <submittedName>
        <fullName evidence="2">SapC family protein</fullName>
    </submittedName>
</protein>
<comment type="caution">
    <text evidence="2">The sequence shown here is derived from an EMBL/GenBank/DDBJ whole genome shotgun (WGS) entry which is preliminary data.</text>
</comment>
<dbReference type="OrthoDB" id="9806524at2"/>
<gene>
    <name evidence="2" type="ORF">CAL29_22535</name>
</gene>
<dbReference type="AlphaFoldDB" id="A0A261S095"/>
<dbReference type="Proteomes" id="UP000216020">
    <property type="component" value="Unassembled WGS sequence"/>
</dbReference>
<dbReference type="EMBL" id="NEVM01000005">
    <property type="protein sequence ID" value="OZI30768.1"/>
    <property type="molecule type" value="Genomic_DNA"/>
</dbReference>
<organism evidence="2 3">
    <name type="scientific">Bordetella genomosp. 10</name>
    <dbReference type="NCBI Taxonomy" id="1416804"/>
    <lineage>
        <taxon>Bacteria</taxon>
        <taxon>Pseudomonadati</taxon>
        <taxon>Pseudomonadota</taxon>
        <taxon>Betaproteobacteria</taxon>
        <taxon>Burkholderiales</taxon>
        <taxon>Alcaligenaceae</taxon>
        <taxon>Bordetella</taxon>
    </lineage>
</organism>
<keyword evidence="3" id="KW-1185">Reference proteome</keyword>
<evidence type="ECO:0000256" key="1">
    <source>
        <dbReference type="SAM" id="MobiDB-lite"/>
    </source>
</evidence>
<reference evidence="3" key="1">
    <citation type="submission" date="2017-05" db="EMBL/GenBank/DDBJ databases">
        <title>Complete and WGS of Bordetella genogroups.</title>
        <authorList>
            <person name="Spilker T."/>
            <person name="Lipuma J."/>
        </authorList>
    </citation>
    <scope>NUCLEOTIDE SEQUENCE [LARGE SCALE GENOMIC DNA]</scope>
    <source>
        <strain evidence="3">AU16122</strain>
    </source>
</reference>
<feature type="region of interest" description="Disordered" evidence="1">
    <location>
        <begin position="1"/>
        <end position="20"/>
    </location>
</feature>
<evidence type="ECO:0000313" key="3">
    <source>
        <dbReference type="Proteomes" id="UP000216020"/>
    </source>
</evidence>
<dbReference type="Pfam" id="PF07277">
    <property type="entry name" value="SapC"/>
    <property type="match status" value="1"/>
</dbReference>
<evidence type="ECO:0000313" key="2">
    <source>
        <dbReference type="EMBL" id="OZI30768.1"/>
    </source>
</evidence>
<dbReference type="InterPro" id="IPR010836">
    <property type="entry name" value="SapC"/>
</dbReference>
<accession>A0A261S095</accession>
<sequence length="267" mass="29123">MTTNTTTTTNTTPDTTPDTTAAANTLPLFYVQPRPLNASLHGNLSLAGDKGFAYAAKTNAVPLVATELPTACRHFPIVFTDGPQPAPVAVLGVRAGENLFVDAAGKWREGTYIPAYIRRYPFIFTENADRSQFTLCVDEAAASVVEGRDNPFFDEAGEPTALARSALDFCRDYQNQHAYTTEFSAALAEADLLVENRADITLAGGQRLALSGFKVVDEARFNKLPDETFLRWRANGWLPLIYCHLLSINTWPALINHVQPAAEGEAK</sequence>